<evidence type="ECO:0000256" key="7">
    <source>
        <dbReference type="SAM" id="Phobius"/>
    </source>
</evidence>
<dbReference type="PATRIC" id="fig|1476583.3.peg.3591"/>
<dbReference type="GO" id="GO:0022857">
    <property type="term" value="F:transmembrane transporter activity"/>
    <property type="evidence" value="ECO:0007669"/>
    <property type="project" value="InterPro"/>
</dbReference>
<protein>
    <recommendedName>
        <fullName evidence="8">Major facilitator superfamily (MFS) profile domain-containing protein</fullName>
    </recommendedName>
</protein>
<dbReference type="RefSeq" id="WP_051517515.1">
    <property type="nucleotide sequence ID" value="NZ_JHAC01000093.1"/>
</dbReference>
<dbReference type="AlphaFoldDB" id="A0A016QKD4"/>
<evidence type="ECO:0000313" key="9">
    <source>
        <dbReference type="EMBL" id="EYB66352.1"/>
    </source>
</evidence>
<dbReference type="GO" id="GO:0005886">
    <property type="term" value="C:plasma membrane"/>
    <property type="evidence" value="ECO:0007669"/>
    <property type="project" value="UniProtKB-SubCell"/>
</dbReference>
<feature type="transmembrane region" description="Helical" evidence="7">
    <location>
        <begin position="172"/>
        <end position="193"/>
    </location>
</feature>
<name>A0A016QKD4_9DEIO</name>
<dbReference type="InterPro" id="IPR011701">
    <property type="entry name" value="MFS"/>
</dbReference>
<dbReference type="Proteomes" id="UP000020492">
    <property type="component" value="Unassembled WGS sequence"/>
</dbReference>
<feature type="transmembrane region" description="Helical" evidence="7">
    <location>
        <begin position="375"/>
        <end position="394"/>
    </location>
</feature>
<evidence type="ECO:0000256" key="2">
    <source>
        <dbReference type="ARBA" id="ARBA00022448"/>
    </source>
</evidence>
<dbReference type="SUPFAM" id="SSF103473">
    <property type="entry name" value="MFS general substrate transporter"/>
    <property type="match status" value="1"/>
</dbReference>
<feature type="transmembrane region" description="Helical" evidence="7">
    <location>
        <begin position="18"/>
        <end position="41"/>
    </location>
</feature>
<dbReference type="CDD" id="cd06173">
    <property type="entry name" value="MFS_MefA_like"/>
    <property type="match status" value="1"/>
</dbReference>
<feature type="transmembrane region" description="Helical" evidence="7">
    <location>
        <begin position="287"/>
        <end position="317"/>
    </location>
</feature>
<dbReference type="Gene3D" id="1.20.1250.20">
    <property type="entry name" value="MFS general substrate transporter like domains"/>
    <property type="match status" value="1"/>
</dbReference>
<dbReference type="InterPro" id="IPR036259">
    <property type="entry name" value="MFS_trans_sf"/>
</dbReference>
<comment type="caution">
    <text evidence="9">The sequence shown here is derived from an EMBL/GenBank/DDBJ whole genome shotgun (WGS) entry which is preliminary data.</text>
</comment>
<reference evidence="9 10" key="1">
    <citation type="submission" date="2014-03" db="EMBL/GenBank/DDBJ databases">
        <title>Draft genome sequence of Deinococcus phoenicis 1P10ME.</title>
        <authorList>
            <person name="Stepanov V.G."/>
            <person name="Vaishampayan P."/>
            <person name="Venkateswaran K."/>
            <person name="Fox G.E."/>
        </authorList>
    </citation>
    <scope>NUCLEOTIDE SEQUENCE [LARGE SCALE GENOMIC DNA]</scope>
    <source>
        <strain evidence="9 10">1P10ME</strain>
    </source>
</reference>
<dbReference type="Pfam" id="PF07690">
    <property type="entry name" value="MFS_1"/>
    <property type="match status" value="2"/>
</dbReference>
<evidence type="ECO:0000256" key="5">
    <source>
        <dbReference type="ARBA" id="ARBA00022989"/>
    </source>
</evidence>
<evidence type="ECO:0000256" key="3">
    <source>
        <dbReference type="ARBA" id="ARBA00022475"/>
    </source>
</evidence>
<feature type="transmembrane region" description="Helical" evidence="7">
    <location>
        <begin position="223"/>
        <end position="244"/>
    </location>
</feature>
<feature type="transmembrane region" description="Helical" evidence="7">
    <location>
        <begin position="141"/>
        <end position="166"/>
    </location>
</feature>
<feature type="transmembrane region" description="Helical" evidence="7">
    <location>
        <begin position="107"/>
        <end position="129"/>
    </location>
</feature>
<keyword evidence="6 7" id="KW-0472">Membrane</keyword>
<dbReference type="InterPro" id="IPR020846">
    <property type="entry name" value="MFS_dom"/>
</dbReference>
<gene>
    <name evidence="9" type="ORF">DEIPH_ctg139orf0074</name>
</gene>
<keyword evidence="2" id="KW-0813">Transport</keyword>
<dbReference type="PANTHER" id="PTHR43266:SF2">
    <property type="entry name" value="MAJOR FACILITATOR SUPERFAMILY (MFS) PROFILE DOMAIN-CONTAINING PROTEIN"/>
    <property type="match status" value="1"/>
</dbReference>
<keyword evidence="4 7" id="KW-0812">Transmembrane</keyword>
<accession>A0A016QKD4</accession>
<feature type="transmembrane region" description="Helical" evidence="7">
    <location>
        <begin position="256"/>
        <end position="275"/>
    </location>
</feature>
<feature type="transmembrane region" description="Helical" evidence="7">
    <location>
        <begin position="82"/>
        <end position="101"/>
    </location>
</feature>
<feature type="domain" description="Major facilitator superfamily (MFS) profile" evidence="8">
    <location>
        <begin position="220"/>
        <end position="404"/>
    </location>
</feature>
<keyword evidence="5 7" id="KW-1133">Transmembrane helix</keyword>
<evidence type="ECO:0000259" key="8">
    <source>
        <dbReference type="PROSITE" id="PS50850"/>
    </source>
</evidence>
<dbReference type="PANTHER" id="PTHR43266">
    <property type="entry name" value="MACROLIDE-EFFLUX PROTEIN"/>
    <property type="match status" value="1"/>
</dbReference>
<feature type="transmembrane region" description="Helical" evidence="7">
    <location>
        <begin position="53"/>
        <end position="75"/>
    </location>
</feature>
<dbReference type="EMBL" id="JHAC01000093">
    <property type="protein sequence ID" value="EYB66352.1"/>
    <property type="molecule type" value="Genomic_DNA"/>
</dbReference>
<dbReference type="eggNOG" id="COG0477">
    <property type="taxonomic scope" value="Bacteria"/>
</dbReference>
<feature type="transmembrane region" description="Helical" evidence="7">
    <location>
        <begin position="349"/>
        <end position="368"/>
    </location>
</feature>
<evidence type="ECO:0000256" key="1">
    <source>
        <dbReference type="ARBA" id="ARBA00004651"/>
    </source>
</evidence>
<comment type="subcellular location">
    <subcellularLocation>
        <location evidence="1">Cell membrane</location>
        <topology evidence="1">Multi-pass membrane protein</topology>
    </subcellularLocation>
</comment>
<sequence length="404" mass="43365">MNAFAPFAPLRNARFARLYLAQTVSQIGDALTWVGLALLAYQLTGGKDAAPVLGFALTLRVAAFVLFSPLAGVVADRVNRKWLLVGCDFGRMLVIGFMPFIHATWQVYVLMFLLNALTAFFTPTNQATVPLVVGREDSGQAFALSSATTELIGIVGPGLAGLVAAWAGGRDLFFIDAASFLLSGLLILTLPALRAGRGEVKGETWADVRDGTARLWRDPPIRFALLMELVAAVAGALILVETVTRVRSGLNLGEASYGWVMAAYGLGATLASLVVGMVGRRWPRTRFILLGALLTSLAILPGDFVPLAPLMAFWLLAGVGQNWVNLPTETLLAERTEEAAQGRVYGAHFAWSHLWWAFAYPLAGFLGAQFTSHAFLIGGLIALAMLAAVQFTHLTHTTPQRSPQ</sequence>
<keyword evidence="3" id="KW-1003">Cell membrane</keyword>
<dbReference type="STRING" id="1476583.DEIPH_ctg139orf0074"/>
<dbReference type="PROSITE" id="PS50850">
    <property type="entry name" value="MFS"/>
    <property type="match status" value="1"/>
</dbReference>
<keyword evidence="10" id="KW-1185">Reference proteome</keyword>
<proteinExistence type="predicted"/>
<evidence type="ECO:0000313" key="10">
    <source>
        <dbReference type="Proteomes" id="UP000020492"/>
    </source>
</evidence>
<evidence type="ECO:0000256" key="6">
    <source>
        <dbReference type="ARBA" id="ARBA00023136"/>
    </source>
</evidence>
<evidence type="ECO:0000256" key="4">
    <source>
        <dbReference type="ARBA" id="ARBA00022692"/>
    </source>
</evidence>
<organism evidence="9 10">
    <name type="scientific">Deinococcus phoenicis</name>
    <dbReference type="NCBI Taxonomy" id="1476583"/>
    <lineage>
        <taxon>Bacteria</taxon>
        <taxon>Thermotogati</taxon>
        <taxon>Deinococcota</taxon>
        <taxon>Deinococci</taxon>
        <taxon>Deinococcales</taxon>
        <taxon>Deinococcaceae</taxon>
        <taxon>Deinococcus</taxon>
    </lineage>
</organism>
<dbReference type="OrthoDB" id="9775268at2"/>